<reference evidence="3" key="2">
    <citation type="submission" date="2021-04" db="EMBL/GenBank/DDBJ databases">
        <authorList>
            <person name="Gilroy R."/>
        </authorList>
    </citation>
    <scope>NUCLEOTIDE SEQUENCE</scope>
    <source>
        <strain evidence="3">26628</strain>
    </source>
</reference>
<dbReference type="EMBL" id="DXFD01000058">
    <property type="protein sequence ID" value="HIX46806.1"/>
    <property type="molecule type" value="Genomic_DNA"/>
</dbReference>
<protein>
    <submittedName>
        <fullName evidence="3">Uncharacterized protein</fullName>
    </submittedName>
</protein>
<name>A0A9D1VTS6_9FIRM</name>
<feature type="region of interest" description="Disordered" evidence="1">
    <location>
        <begin position="181"/>
        <end position="230"/>
    </location>
</feature>
<evidence type="ECO:0000256" key="2">
    <source>
        <dbReference type="SAM" id="Phobius"/>
    </source>
</evidence>
<feature type="transmembrane region" description="Helical" evidence="2">
    <location>
        <begin position="104"/>
        <end position="124"/>
    </location>
</feature>
<comment type="caution">
    <text evidence="3">The sequence shown here is derived from an EMBL/GenBank/DDBJ whole genome shotgun (WGS) entry which is preliminary data.</text>
</comment>
<proteinExistence type="predicted"/>
<evidence type="ECO:0000256" key="1">
    <source>
        <dbReference type="SAM" id="MobiDB-lite"/>
    </source>
</evidence>
<keyword evidence="2" id="KW-0472">Membrane</keyword>
<reference evidence="3" key="1">
    <citation type="journal article" date="2021" name="PeerJ">
        <title>Extensive microbial diversity within the chicken gut microbiome revealed by metagenomics and culture.</title>
        <authorList>
            <person name="Gilroy R."/>
            <person name="Ravi A."/>
            <person name="Getino M."/>
            <person name="Pursley I."/>
            <person name="Horton D.L."/>
            <person name="Alikhan N.F."/>
            <person name="Baker D."/>
            <person name="Gharbi K."/>
            <person name="Hall N."/>
            <person name="Watson M."/>
            <person name="Adriaenssens E.M."/>
            <person name="Foster-Nyarko E."/>
            <person name="Jarju S."/>
            <person name="Secka A."/>
            <person name="Antonio M."/>
            <person name="Oren A."/>
            <person name="Chaudhuri R.R."/>
            <person name="La Ragione R."/>
            <person name="Hildebrand F."/>
            <person name="Pallen M.J."/>
        </authorList>
    </citation>
    <scope>NUCLEOTIDE SEQUENCE</scope>
    <source>
        <strain evidence="3">26628</strain>
    </source>
</reference>
<sequence length="230" mass="25024">MKKPDSFSIALSAVACALATVSLSLGINVPFLIASGWLFGSVFLMLPLAKDMRWGALLAYAATCLLGLLFGGIVQFYKLFPFLVFFGLHPLANSLQEKFRINRWLALAVKEVWFIGSMCASWALLCAMSGIEPDSLPFDWIYDWAYLLIAAGGGILFIAYDFLMRRCQRLVDSVVARLDRRGKGGKKDRPAPPPEAGGADDDVFAELAPVGRDGKDPECGGGPPGEKEKK</sequence>
<accession>A0A9D1VTS6</accession>
<evidence type="ECO:0000313" key="4">
    <source>
        <dbReference type="Proteomes" id="UP000824249"/>
    </source>
</evidence>
<organism evidence="3 4">
    <name type="scientific">Candidatus Borkfalkia faecigallinarum</name>
    <dbReference type="NCBI Taxonomy" id="2838509"/>
    <lineage>
        <taxon>Bacteria</taxon>
        <taxon>Bacillati</taxon>
        <taxon>Bacillota</taxon>
        <taxon>Clostridia</taxon>
        <taxon>Christensenellales</taxon>
        <taxon>Christensenellaceae</taxon>
        <taxon>Candidatus Borkfalkia</taxon>
    </lineage>
</organism>
<feature type="transmembrane region" description="Helical" evidence="2">
    <location>
        <begin position="56"/>
        <end position="73"/>
    </location>
</feature>
<evidence type="ECO:0000313" key="3">
    <source>
        <dbReference type="EMBL" id="HIX46806.1"/>
    </source>
</evidence>
<keyword evidence="2" id="KW-0812">Transmembrane</keyword>
<feature type="transmembrane region" description="Helical" evidence="2">
    <location>
        <begin position="144"/>
        <end position="163"/>
    </location>
</feature>
<dbReference type="AlphaFoldDB" id="A0A9D1VTS6"/>
<keyword evidence="2" id="KW-1133">Transmembrane helix</keyword>
<dbReference type="Proteomes" id="UP000824249">
    <property type="component" value="Unassembled WGS sequence"/>
</dbReference>
<gene>
    <name evidence="3" type="ORF">H9737_03850</name>
</gene>
<dbReference type="PROSITE" id="PS51257">
    <property type="entry name" value="PROKAR_LIPOPROTEIN"/>
    <property type="match status" value="1"/>
</dbReference>
<feature type="compositionally biased region" description="Basic and acidic residues" evidence="1">
    <location>
        <begin position="181"/>
        <end position="190"/>
    </location>
</feature>